<accession>A0ABT3G9R8</accession>
<name>A0ABT3G9R8_9BACT</name>
<dbReference type="Gene3D" id="2.30.30.700">
    <property type="entry name" value="SLA1 homology domain 1"/>
    <property type="match status" value="1"/>
</dbReference>
<evidence type="ECO:0000313" key="2">
    <source>
        <dbReference type="Proteomes" id="UP001165653"/>
    </source>
</evidence>
<evidence type="ECO:0000313" key="1">
    <source>
        <dbReference type="EMBL" id="MCW1916585.1"/>
    </source>
</evidence>
<reference evidence="1" key="1">
    <citation type="submission" date="2022-10" db="EMBL/GenBank/DDBJ databases">
        <title>Luteolibacter sp. GHJ8, whole genome shotgun sequencing project.</title>
        <authorList>
            <person name="Zhao G."/>
            <person name="Shen L."/>
        </authorList>
    </citation>
    <scope>NUCLEOTIDE SEQUENCE</scope>
    <source>
        <strain evidence="1">GHJ8</strain>
    </source>
</reference>
<sequence length="234" mass="25949">MKISIARIALLSGMLILPGAAKERTFTSADGKELTAEIVSATEKDVTVKKSSDGKEYKLPLERLSKADRDFVAAWLEKAKINMRAEKDIEVELEDGTKRTMKIPAGEYLSWDGTLTLYAGETVHLEFAKDGDKWGDAEVVAEVKHPERTITFSLTRTPQITSLNRKTAMQETVAVDCGSREIGSEDFARNNLIPTEKGKEATDSWGGAVWNVRLTNIDVSTRPALEVYEERLAK</sequence>
<evidence type="ECO:0008006" key="3">
    <source>
        <dbReference type="Google" id="ProtNLM"/>
    </source>
</evidence>
<keyword evidence="2" id="KW-1185">Reference proteome</keyword>
<proteinExistence type="predicted"/>
<protein>
    <recommendedName>
        <fullName evidence="3">SLA1 homology domain-containing protein</fullName>
    </recommendedName>
</protein>
<dbReference type="Proteomes" id="UP001165653">
    <property type="component" value="Unassembled WGS sequence"/>
</dbReference>
<organism evidence="1 2">
    <name type="scientific">Luteolibacter rhizosphaerae</name>
    <dbReference type="NCBI Taxonomy" id="2989719"/>
    <lineage>
        <taxon>Bacteria</taxon>
        <taxon>Pseudomonadati</taxon>
        <taxon>Verrucomicrobiota</taxon>
        <taxon>Verrucomicrobiia</taxon>
        <taxon>Verrucomicrobiales</taxon>
        <taxon>Verrucomicrobiaceae</taxon>
        <taxon>Luteolibacter</taxon>
    </lineage>
</organism>
<dbReference type="RefSeq" id="WP_264516165.1">
    <property type="nucleotide sequence ID" value="NZ_JAPDDR010000016.1"/>
</dbReference>
<dbReference type="EMBL" id="JAPDDR010000016">
    <property type="protein sequence ID" value="MCW1916585.1"/>
    <property type="molecule type" value="Genomic_DNA"/>
</dbReference>
<comment type="caution">
    <text evidence="1">The sequence shown here is derived from an EMBL/GenBank/DDBJ whole genome shotgun (WGS) entry which is preliminary data.</text>
</comment>
<gene>
    <name evidence="1" type="ORF">OJ996_23560</name>
</gene>